<dbReference type="AlphaFoldDB" id="A0ABD3HHH1"/>
<evidence type="ECO:0000256" key="1">
    <source>
        <dbReference type="SAM" id="MobiDB-lite"/>
    </source>
</evidence>
<dbReference type="EMBL" id="JBJQOH010000003">
    <property type="protein sequence ID" value="KAL3691065.1"/>
    <property type="molecule type" value="Genomic_DNA"/>
</dbReference>
<feature type="compositionally biased region" description="Basic and acidic residues" evidence="1">
    <location>
        <begin position="109"/>
        <end position="119"/>
    </location>
</feature>
<keyword evidence="4" id="KW-1185">Reference proteome</keyword>
<evidence type="ECO:0000313" key="3">
    <source>
        <dbReference type="EMBL" id="KAL3691065.1"/>
    </source>
</evidence>
<feature type="region of interest" description="Disordered" evidence="1">
    <location>
        <begin position="500"/>
        <end position="519"/>
    </location>
</feature>
<name>A0ABD3HHH1_9MARC</name>
<evidence type="ECO:0000313" key="4">
    <source>
        <dbReference type="Proteomes" id="UP001633002"/>
    </source>
</evidence>
<evidence type="ECO:0000256" key="2">
    <source>
        <dbReference type="SAM" id="Phobius"/>
    </source>
</evidence>
<sequence>MALDGAALLCAGSAKFRSLDEGAGVNCSRRIDGSVSRVAAKFCQISGVRKESLGTALFCGRDGGKKIRSARKLGKIYKGDAGICQVRAEAEVADGSAGPNTGIGASGSARKERDDESGNEKAQALSDSTIYPVMRVYRNDLCSLEVTGDAKAWEVVGAMAADGGFTASEELTKGRSLMTVETIIPGRSDDHSTVSTKLLAPTELVSKRAKLMWSKREAQKRGSSSGSALAIAFQSVVMQRVLAFDFRIQAAGNVRDMANLANEKETGVVAIFESRDGKILEGLAEAVCSYLLANIKDAYDRTGSGQTGISGLVPFWKRTKQVYALDKAICVSSLSDTEVWENARRILEEPTFLRDGKATRPVRTHQSWWPLSDAPSASSFLADDDLRNFSNEFVPIHKIEIDINRLQANSKGWQKSKRDHIVELQLTHAQLVDMADVLDLFYEDRSTVPVKELKSGMNLNVSQNSRSKVAKTLWTVIASALAGGILIVGLIVTSRMRGSSTSNFRISSPTSSSVSDSSFKSKWCTPKYNRQVLLPSNNDVRPEEMEALCTQVVLRMKHVFKLDGEVQSSPGRGAWLGLDITDWGRARSEEDIAGSQPSGNDDPAQLGESQLNSSPKGRRTKPPVEEVVLLYQVMLSRDGKVVGFQPGNKAAIGYWVNYPFAEDLHKGRKLGPGLIEPGLRYVEPPEQLVAIELLCRPQSDTPSIAARPLEITSSKTSEEF</sequence>
<keyword evidence="2" id="KW-0472">Membrane</keyword>
<feature type="compositionally biased region" description="Low complexity" evidence="1">
    <location>
        <begin position="507"/>
        <end position="519"/>
    </location>
</feature>
<accession>A0ABD3HHH1</accession>
<reference evidence="3 4" key="1">
    <citation type="submission" date="2024-09" db="EMBL/GenBank/DDBJ databases">
        <title>Chromosome-scale assembly of Riccia sorocarpa.</title>
        <authorList>
            <person name="Paukszto L."/>
        </authorList>
    </citation>
    <scope>NUCLEOTIDE SEQUENCE [LARGE SCALE GENOMIC DNA]</scope>
    <source>
        <strain evidence="3">LP-2024</strain>
        <tissue evidence="3">Aerial parts of the thallus</tissue>
    </source>
</reference>
<comment type="caution">
    <text evidence="3">The sequence shown here is derived from an EMBL/GenBank/DDBJ whole genome shotgun (WGS) entry which is preliminary data.</text>
</comment>
<dbReference type="PANTHER" id="PTHR35694">
    <property type="entry name" value="DENEDDYLASE"/>
    <property type="match status" value="1"/>
</dbReference>
<organism evidence="3 4">
    <name type="scientific">Riccia sorocarpa</name>
    <dbReference type="NCBI Taxonomy" id="122646"/>
    <lineage>
        <taxon>Eukaryota</taxon>
        <taxon>Viridiplantae</taxon>
        <taxon>Streptophyta</taxon>
        <taxon>Embryophyta</taxon>
        <taxon>Marchantiophyta</taxon>
        <taxon>Marchantiopsida</taxon>
        <taxon>Marchantiidae</taxon>
        <taxon>Marchantiales</taxon>
        <taxon>Ricciaceae</taxon>
        <taxon>Riccia</taxon>
    </lineage>
</organism>
<dbReference type="PANTHER" id="PTHR35694:SF1">
    <property type="entry name" value="DENEDDYLASE"/>
    <property type="match status" value="1"/>
</dbReference>
<feature type="region of interest" description="Disordered" evidence="1">
    <location>
        <begin position="590"/>
        <end position="621"/>
    </location>
</feature>
<protein>
    <submittedName>
        <fullName evidence="3">Uncharacterized protein</fullName>
    </submittedName>
</protein>
<proteinExistence type="predicted"/>
<gene>
    <name evidence="3" type="ORF">R1sor_004716</name>
</gene>
<keyword evidence="2" id="KW-1133">Transmembrane helix</keyword>
<dbReference type="Proteomes" id="UP001633002">
    <property type="component" value="Unassembled WGS sequence"/>
</dbReference>
<keyword evidence="2" id="KW-0812">Transmembrane</keyword>
<feature type="transmembrane region" description="Helical" evidence="2">
    <location>
        <begin position="473"/>
        <end position="492"/>
    </location>
</feature>
<feature type="region of interest" description="Disordered" evidence="1">
    <location>
        <begin position="94"/>
        <end position="124"/>
    </location>
</feature>